<dbReference type="PANTHER" id="PTHR12959:SF11">
    <property type="entry name" value="GPI TRANSAMIDASE COMPONENT PIG-T"/>
    <property type="match status" value="1"/>
</dbReference>
<keyword evidence="2" id="KW-0732">Signal</keyword>
<feature type="chain" id="PRO_5041934346" evidence="2">
    <location>
        <begin position="21"/>
        <end position="609"/>
    </location>
</feature>
<accession>A0AAD5BIH0</accession>
<keyword evidence="1" id="KW-0812">Transmembrane</keyword>
<proteinExistence type="predicted"/>
<name>A0AAD5BIH0_9ASCO</name>
<feature type="transmembrane region" description="Helical" evidence="1">
    <location>
        <begin position="548"/>
        <end position="571"/>
    </location>
</feature>
<sequence length="609" mass="68201">MSIIRGCLVVIAWCIYSVIGGASYSESLTLQPLPRNKLLSTFDFKVKSAQFDSSYHEDANSAQYLKESHYTVFPSALGPIIESTNTRELSLRFTQGWWDAHSWGNLPYDGWFSGGTGVEVVALIEAPNVSVAREHWSKLTKTLSGFFCASLNFIDNDITTFPKYAVSGANTGNYRPEVGNKLYLLRAALPSEPICTENLTPFLKLLPTGGKAGISSLLDGHKVFDSLWHGMSVDIFTECDDDGGCKLNLYQTVNQVIDVVRSLRKKEEGGIPKPTPGEKLRCDTSKEHNIWQCFPLSDPVELEWSLDTLYGRTIKGPAFEGDLDVSKVVINYDPSAWNITLLKESPTFVATRFVDSHGSDTVVEPIVEPYDYNFKFSTTNSSVVVPITPPPLYVSRSLMGYSLDKGGLRVVFTNPGTKDVAFTYFESLPWFMRLYISTLDVTLKNSSGIYHVDDQSQFIKSRYYKPAVDRQRPSQLEFDYMVPSLSTLVITYDFDKSLLLYKEYPPDANHGFDIEPAVVRINDGSHRGGYEFRTTSLLLTLPTPDFSMPYNVIILTCTVLSLAFGTIFNLLSKKTVTEEEFEYASQNTNLAKLKRAVLSKFGNFKTKVE</sequence>
<dbReference type="Proteomes" id="UP001204833">
    <property type="component" value="Unassembled WGS sequence"/>
</dbReference>
<keyword evidence="4" id="KW-1185">Reference proteome</keyword>
<gene>
    <name evidence="3" type="ORF">KGF57_000695</name>
</gene>
<keyword evidence="1" id="KW-1133">Transmembrane helix</keyword>
<dbReference type="RefSeq" id="XP_051610791.1">
    <property type="nucleotide sequence ID" value="XM_051755190.1"/>
</dbReference>
<dbReference type="PANTHER" id="PTHR12959">
    <property type="entry name" value="GPI TRANSAMIDASE COMPONENT PIG-T-RELATED"/>
    <property type="match status" value="1"/>
</dbReference>
<keyword evidence="1" id="KW-0472">Membrane</keyword>
<dbReference type="InterPro" id="IPR007245">
    <property type="entry name" value="PIG-T"/>
</dbReference>
<protein>
    <submittedName>
        <fullName evidence="3">GPI16</fullName>
    </submittedName>
</protein>
<dbReference type="EMBL" id="JAIHNG010000043">
    <property type="protein sequence ID" value="KAI5965987.1"/>
    <property type="molecule type" value="Genomic_DNA"/>
</dbReference>
<dbReference type="Pfam" id="PF04113">
    <property type="entry name" value="Gpi16"/>
    <property type="match status" value="1"/>
</dbReference>
<comment type="caution">
    <text evidence="3">The sequence shown here is derived from an EMBL/GenBank/DDBJ whole genome shotgun (WGS) entry which is preliminary data.</text>
</comment>
<organism evidence="3 4">
    <name type="scientific">Candida theae</name>
    <dbReference type="NCBI Taxonomy" id="1198502"/>
    <lineage>
        <taxon>Eukaryota</taxon>
        <taxon>Fungi</taxon>
        <taxon>Dikarya</taxon>
        <taxon>Ascomycota</taxon>
        <taxon>Saccharomycotina</taxon>
        <taxon>Pichiomycetes</taxon>
        <taxon>Debaryomycetaceae</taxon>
        <taxon>Candida/Lodderomyces clade</taxon>
        <taxon>Candida</taxon>
    </lineage>
</organism>
<evidence type="ECO:0000313" key="4">
    <source>
        <dbReference type="Proteomes" id="UP001204833"/>
    </source>
</evidence>
<reference evidence="3 4" key="1">
    <citation type="journal article" date="2022" name="DNA Res.">
        <title>Genome analysis of five recently described species of the CUG-Ser clade uncovers Candida theae as a new hybrid lineage with pathogenic potential in the Candida parapsilosis species complex.</title>
        <authorList>
            <person name="Mixao V."/>
            <person name="Del Olmo V."/>
            <person name="Hegedusova E."/>
            <person name="Saus E."/>
            <person name="Pryszcz L."/>
            <person name="Cillingova A."/>
            <person name="Nosek J."/>
            <person name="Gabaldon T."/>
        </authorList>
    </citation>
    <scope>NUCLEOTIDE SEQUENCE [LARGE SCALE GENOMIC DNA]</scope>
    <source>
        <strain evidence="3 4">CBS 12239</strain>
    </source>
</reference>
<evidence type="ECO:0000313" key="3">
    <source>
        <dbReference type="EMBL" id="KAI5965987.1"/>
    </source>
</evidence>
<dbReference type="GO" id="GO:0042765">
    <property type="term" value="C:GPI-anchor transamidase complex"/>
    <property type="evidence" value="ECO:0007669"/>
    <property type="project" value="InterPro"/>
</dbReference>
<evidence type="ECO:0000256" key="1">
    <source>
        <dbReference type="SAM" id="Phobius"/>
    </source>
</evidence>
<dbReference type="GO" id="GO:0016255">
    <property type="term" value="P:attachment of GPI anchor to protein"/>
    <property type="evidence" value="ECO:0007669"/>
    <property type="project" value="InterPro"/>
</dbReference>
<evidence type="ECO:0000256" key="2">
    <source>
        <dbReference type="SAM" id="SignalP"/>
    </source>
</evidence>
<feature type="signal peptide" evidence="2">
    <location>
        <begin position="1"/>
        <end position="20"/>
    </location>
</feature>
<dbReference type="GeneID" id="76148754"/>
<dbReference type="AlphaFoldDB" id="A0AAD5BIH0"/>